<dbReference type="InterPro" id="IPR036183">
    <property type="entry name" value="YajQ-like_sf"/>
</dbReference>
<comment type="function">
    <text evidence="3">Nucleotide-binding protein.</text>
</comment>
<proteinExistence type="inferred from homology"/>
<dbReference type="SUPFAM" id="SSF89963">
    <property type="entry name" value="YajQ-like"/>
    <property type="match status" value="2"/>
</dbReference>
<dbReference type="Gene3D" id="3.30.70.990">
    <property type="entry name" value="YajQ-like, domain 2"/>
    <property type="match status" value="1"/>
</dbReference>
<dbReference type="InterPro" id="IPR035570">
    <property type="entry name" value="UPF0234_N"/>
</dbReference>
<dbReference type="Pfam" id="PF04461">
    <property type="entry name" value="YajQ"/>
    <property type="match status" value="1"/>
</dbReference>
<keyword evidence="1 3" id="KW-0547">Nucleotide-binding</keyword>
<dbReference type="EMBL" id="QWKH01000132">
    <property type="protein sequence ID" value="NBI35483.1"/>
    <property type="molecule type" value="Genomic_DNA"/>
</dbReference>
<protein>
    <recommendedName>
        <fullName evidence="3">Nucleotide-binding protein D1639_10690</fullName>
    </recommendedName>
</protein>
<evidence type="ECO:0000256" key="2">
    <source>
        <dbReference type="ARBA" id="ARBA00093450"/>
    </source>
</evidence>
<dbReference type="PANTHER" id="PTHR30476:SF0">
    <property type="entry name" value="UPF0234 PROTEIN YAJQ"/>
    <property type="match status" value="1"/>
</dbReference>
<evidence type="ECO:0000256" key="1">
    <source>
        <dbReference type="ARBA" id="ARBA00022741"/>
    </source>
</evidence>
<dbReference type="InterPro" id="IPR035571">
    <property type="entry name" value="UPF0234-like_C"/>
</dbReference>
<dbReference type="CDD" id="cd11740">
    <property type="entry name" value="YajQ_like"/>
    <property type="match status" value="1"/>
</dbReference>
<comment type="caution">
    <text evidence="4">The sequence shown here is derived from an EMBL/GenBank/DDBJ whole genome shotgun (WGS) entry which is preliminary data.</text>
</comment>
<comment type="similarity">
    <text evidence="2 3">Belongs to the YajQ family.</text>
</comment>
<sequence>MAKECSFDIVSTIDLQEVDNAYQQAKKEIAQRYDLKDSGASIAFDKAGKTLTVSAPADFVARQVIDVLSSKLIKRGIDLGSVKWGDPQAATGQSVRVVGSLVEGIDKECAGTINKDIKAQKFKAKVQIEGDKLRVSSPSRDTLQEVIAFVKGNDYGQPLQFTNYR</sequence>
<dbReference type="GO" id="GO:0000166">
    <property type="term" value="F:nucleotide binding"/>
    <property type="evidence" value="ECO:0007669"/>
    <property type="project" value="UniProtKB-UniRule"/>
</dbReference>
<gene>
    <name evidence="4" type="ORF">D1639_10690</name>
</gene>
<name>A0A7C9NCA2_9BACT</name>
<reference evidence="4" key="1">
    <citation type="submission" date="2018-08" db="EMBL/GenBank/DDBJ databases">
        <title>Murine metabolic-syndrome-specific gut microbial biobank.</title>
        <authorList>
            <person name="Liu C."/>
        </authorList>
    </citation>
    <scope>NUCLEOTIDE SEQUENCE [LARGE SCALE GENOMIC DNA]</scope>
    <source>
        <strain evidence="4">Z82</strain>
    </source>
</reference>
<evidence type="ECO:0000256" key="3">
    <source>
        <dbReference type="HAMAP-Rule" id="MF_00632"/>
    </source>
</evidence>
<organism evidence="4">
    <name type="scientific">Muribaculaceae bacterium Z82</name>
    <dbReference type="NCBI Taxonomy" id="2304548"/>
    <lineage>
        <taxon>Bacteria</taxon>
        <taxon>Pseudomonadati</taxon>
        <taxon>Bacteroidota</taxon>
        <taxon>Bacteroidia</taxon>
        <taxon>Bacteroidales</taxon>
        <taxon>Muribaculaceae</taxon>
    </lineage>
</organism>
<accession>A0A7C9NCA2</accession>
<dbReference type="PANTHER" id="PTHR30476">
    <property type="entry name" value="UPF0234 PROTEIN YAJQ"/>
    <property type="match status" value="1"/>
</dbReference>
<evidence type="ECO:0000313" key="4">
    <source>
        <dbReference type="EMBL" id="NBI35483.1"/>
    </source>
</evidence>
<dbReference type="AlphaFoldDB" id="A0A7C9NCA2"/>
<dbReference type="NCBIfam" id="NF003819">
    <property type="entry name" value="PRK05412.1"/>
    <property type="match status" value="1"/>
</dbReference>
<dbReference type="Gene3D" id="3.30.70.860">
    <property type="match status" value="1"/>
</dbReference>
<dbReference type="GO" id="GO:0005829">
    <property type="term" value="C:cytosol"/>
    <property type="evidence" value="ECO:0007669"/>
    <property type="project" value="TreeGrafter"/>
</dbReference>
<dbReference type="InterPro" id="IPR007551">
    <property type="entry name" value="YajQ/Smlt4090-like"/>
</dbReference>
<dbReference type="HAMAP" id="MF_00632">
    <property type="entry name" value="UPF0234"/>
    <property type="match status" value="1"/>
</dbReference>